<organism evidence="2 3">
    <name type="scientific">Thermocrinis minervae</name>
    <dbReference type="NCBI Taxonomy" id="381751"/>
    <lineage>
        <taxon>Bacteria</taxon>
        <taxon>Pseudomonadati</taxon>
        <taxon>Aquificota</taxon>
        <taxon>Aquificia</taxon>
        <taxon>Aquificales</taxon>
        <taxon>Aquificaceae</taxon>
        <taxon>Thermocrinis</taxon>
    </lineage>
</organism>
<evidence type="ECO:0000313" key="2">
    <source>
        <dbReference type="EMBL" id="SHK33704.1"/>
    </source>
</evidence>
<dbReference type="FunFam" id="3.40.50.880:FF:000033">
    <property type="entry name" value="Glutamine amidotransferase class-I"/>
    <property type="match status" value="1"/>
</dbReference>
<feature type="domain" description="Glutamine amidotransferase" evidence="1">
    <location>
        <begin position="22"/>
        <end position="178"/>
    </location>
</feature>
<keyword evidence="2" id="KW-0808">Transferase</keyword>
<dbReference type="PROSITE" id="PS51273">
    <property type="entry name" value="GATASE_TYPE_1"/>
    <property type="match status" value="1"/>
</dbReference>
<dbReference type="PANTHER" id="PTHR42695">
    <property type="entry name" value="GLUTAMINE AMIDOTRANSFERASE YLR126C-RELATED"/>
    <property type="match status" value="1"/>
</dbReference>
<dbReference type="GO" id="GO:0005829">
    <property type="term" value="C:cytosol"/>
    <property type="evidence" value="ECO:0007669"/>
    <property type="project" value="TreeGrafter"/>
</dbReference>
<dbReference type="SUPFAM" id="SSF52317">
    <property type="entry name" value="Class I glutamine amidotransferase-like"/>
    <property type="match status" value="1"/>
</dbReference>
<dbReference type="InterPro" id="IPR044992">
    <property type="entry name" value="ChyE-like"/>
</dbReference>
<sequence length="228" mass="26269">MKRVLAIRHVFIEDLGMWESILRNLGFDVDYLDTAQGQRLLRPLEDYSLLVVLGGYMGAYEENLYPFLSYEFRVMEEAIKKDIAVLGVCLGAQMLAKMLGARVYKGEEGKEIGWMEVYKVSEHPYFEAFPEKLLVFQWHGDTFDLPAGAVRVYSSRKYSNQAFVYGKAVGLQFHLEVDKLSLQRWIEVYTDELKQEGIEPTEILNIGDEHVHMLKNLSESLLSKLLFA</sequence>
<keyword evidence="2" id="KW-0315">Glutamine amidotransferase</keyword>
<name>A0A1M6RMN4_9AQUI</name>
<dbReference type="STRING" id="381751.SAMN05444391_0708"/>
<dbReference type="CDD" id="cd01741">
    <property type="entry name" value="GATase1_1"/>
    <property type="match status" value="1"/>
</dbReference>
<proteinExistence type="predicted"/>
<dbReference type="Proteomes" id="UP000189810">
    <property type="component" value="Chromosome I"/>
</dbReference>
<dbReference type="Gene3D" id="3.40.50.880">
    <property type="match status" value="1"/>
</dbReference>
<reference evidence="2 3" key="1">
    <citation type="submission" date="2016-11" db="EMBL/GenBank/DDBJ databases">
        <authorList>
            <person name="Jaros S."/>
            <person name="Januszkiewicz K."/>
            <person name="Wedrychowicz H."/>
        </authorList>
    </citation>
    <scope>NUCLEOTIDE SEQUENCE [LARGE SCALE GENOMIC DNA]</scope>
    <source>
        <strain evidence="2 3">DSM 19557</strain>
    </source>
</reference>
<dbReference type="InterPro" id="IPR017926">
    <property type="entry name" value="GATASE"/>
</dbReference>
<accession>A0A1M6RMN4</accession>
<dbReference type="InterPro" id="IPR029062">
    <property type="entry name" value="Class_I_gatase-like"/>
</dbReference>
<dbReference type="Pfam" id="PF00117">
    <property type="entry name" value="GATase"/>
    <property type="match status" value="1"/>
</dbReference>
<dbReference type="AlphaFoldDB" id="A0A1M6RMN4"/>
<keyword evidence="3" id="KW-1185">Reference proteome</keyword>
<dbReference type="OrthoDB" id="9813383at2"/>
<evidence type="ECO:0000313" key="3">
    <source>
        <dbReference type="Proteomes" id="UP000189810"/>
    </source>
</evidence>
<dbReference type="GO" id="GO:0016740">
    <property type="term" value="F:transferase activity"/>
    <property type="evidence" value="ECO:0007669"/>
    <property type="project" value="UniProtKB-KW"/>
</dbReference>
<protein>
    <submittedName>
        <fullName evidence="2">GMP synthase-Glutamine amidotransferase</fullName>
    </submittedName>
</protein>
<dbReference type="EMBL" id="LT670846">
    <property type="protein sequence ID" value="SHK33704.1"/>
    <property type="molecule type" value="Genomic_DNA"/>
</dbReference>
<dbReference type="RefSeq" id="WP_079653855.1">
    <property type="nucleotide sequence ID" value="NZ_LT670846.1"/>
</dbReference>
<dbReference type="PANTHER" id="PTHR42695:SF5">
    <property type="entry name" value="GLUTAMINE AMIDOTRANSFERASE YLR126C-RELATED"/>
    <property type="match status" value="1"/>
</dbReference>
<evidence type="ECO:0000259" key="1">
    <source>
        <dbReference type="Pfam" id="PF00117"/>
    </source>
</evidence>
<gene>
    <name evidence="2" type="ORF">SAMN05444391_0708</name>
</gene>